<sequence>MDRQSPCDDRPPRRLISTGSPFERQAGYSRAVAVGDWCFVAGTTGYDYASMDMPDSAAEQTENALLTIDAALREAGFAFADIVRVNYIVTDAALASEVFAVTGRWLADIRPAATMIVAGLIRPEMKIEIEATAFRG</sequence>
<accession>A0A9X2HAN3</accession>
<dbReference type="SUPFAM" id="SSF55298">
    <property type="entry name" value="YjgF-like"/>
    <property type="match status" value="1"/>
</dbReference>
<reference evidence="1" key="1">
    <citation type="submission" date="2022-03" db="EMBL/GenBank/DDBJ databases">
        <title>Aurantimonas Liuensis sp. Nov., isolated from the hadal seawater of the Mariana Trench.</title>
        <authorList>
            <person name="Liu R."/>
        </authorList>
    </citation>
    <scope>NUCLEOTIDE SEQUENCE</scope>
    <source>
        <strain evidence="1">LRZ36</strain>
    </source>
</reference>
<dbReference type="Proteomes" id="UP001155220">
    <property type="component" value="Unassembled WGS sequence"/>
</dbReference>
<dbReference type="PANTHER" id="PTHR43857:SF1">
    <property type="entry name" value="YJGH FAMILY PROTEIN"/>
    <property type="match status" value="1"/>
</dbReference>
<comment type="caution">
    <text evidence="1">The sequence shown here is derived from an EMBL/GenBank/DDBJ whole genome shotgun (WGS) entry which is preliminary data.</text>
</comment>
<dbReference type="InterPro" id="IPR035959">
    <property type="entry name" value="RutC-like_sf"/>
</dbReference>
<dbReference type="AlphaFoldDB" id="A0A9X2HAN3"/>
<dbReference type="CDD" id="cd06154">
    <property type="entry name" value="YjgF_YER057c_UK114_like_6"/>
    <property type="match status" value="1"/>
</dbReference>
<dbReference type="RefSeq" id="WP_253962945.1">
    <property type="nucleotide sequence ID" value="NZ_JALHBS010000016.1"/>
</dbReference>
<protein>
    <submittedName>
        <fullName evidence="1">RidA family protein</fullName>
    </submittedName>
</protein>
<organism evidence="1 2">
    <name type="scientific">Aurantimonas marianensis</name>
    <dbReference type="NCBI Taxonomy" id="2920428"/>
    <lineage>
        <taxon>Bacteria</taxon>
        <taxon>Pseudomonadati</taxon>
        <taxon>Pseudomonadota</taxon>
        <taxon>Alphaproteobacteria</taxon>
        <taxon>Hyphomicrobiales</taxon>
        <taxon>Aurantimonadaceae</taxon>
        <taxon>Aurantimonas</taxon>
    </lineage>
</organism>
<dbReference type="EMBL" id="JALHBS010000016">
    <property type="protein sequence ID" value="MCP3054064.1"/>
    <property type="molecule type" value="Genomic_DNA"/>
</dbReference>
<keyword evidence="2" id="KW-1185">Reference proteome</keyword>
<proteinExistence type="predicted"/>
<evidence type="ECO:0000313" key="1">
    <source>
        <dbReference type="EMBL" id="MCP3054064.1"/>
    </source>
</evidence>
<name>A0A9X2HAN3_9HYPH</name>
<dbReference type="Gene3D" id="3.30.1330.40">
    <property type="entry name" value="RutC-like"/>
    <property type="match status" value="1"/>
</dbReference>
<gene>
    <name evidence="1" type="ORF">MJ956_02730</name>
</gene>
<dbReference type="Pfam" id="PF01042">
    <property type="entry name" value="Ribonuc_L-PSP"/>
    <property type="match status" value="1"/>
</dbReference>
<dbReference type="PANTHER" id="PTHR43857">
    <property type="entry name" value="BLR7761 PROTEIN"/>
    <property type="match status" value="1"/>
</dbReference>
<evidence type="ECO:0000313" key="2">
    <source>
        <dbReference type="Proteomes" id="UP001155220"/>
    </source>
</evidence>
<dbReference type="InterPro" id="IPR006175">
    <property type="entry name" value="YjgF/YER057c/UK114"/>
</dbReference>